<dbReference type="InterPro" id="IPR004314">
    <property type="entry name" value="Neprosin"/>
</dbReference>
<feature type="transmembrane region" description="Helical" evidence="1">
    <location>
        <begin position="6"/>
        <end position="22"/>
    </location>
</feature>
<evidence type="ECO:0000259" key="2">
    <source>
        <dbReference type="PROSITE" id="PS52045"/>
    </source>
</evidence>
<protein>
    <submittedName>
        <fullName evidence="3">(thale cress) hypothetical protein</fullName>
    </submittedName>
</protein>
<dbReference type="Pfam" id="PF03080">
    <property type="entry name" value="Neprosin"/>
    <property type="match status" value="2"/>
</dbReference>
<dbReference type="InterPro" id="IPR025521">
    <property type="entry name" value="Neprosin_propep"/>
</dbReference>
<dbReference type="PANTHER" id="PTHR31589">
    <property type="entry name" value="PROTEIN, PUTATIVE (DUF239)-RELATED-RELATED"/>
    <property type="match status" value="1"/>
</dbReference>
<dbReference type="Proteomes" id="UP000516314">
    <property type="component" value="Chromosome 4"/>
</dbReference>
<dbReference type="InterPro" id="IPR053168">
    <property type="entry name" value="Glutamic_endopeptidase"/>
</dbReference>
<reference evidence="3 4" key="1">
    <citation type="submission" date="2020-09" db="EMBL/GenBank/DDBJ databases">
        <authorList>
            <person name="Ashkenazy H."/>
        </authorList>
    </citation>
    <scope>NUCLEOTIDE SEQUENCE [LARGE SCALE GENOMIC DNA]</scope>
    <source>
        <strain evidence="4">cv. Cdm-0</strain>
    </source>
</reference>
<evidence type="ECO:0000313" key="4">
    <source>
        <dbReference type="Proteomes" id="UP000516314"/>
    </source>
</evidence>
<proteinExistence type="predicted"/>
<feature type="domain" description="Neprosin PEP catalytic" evidence="2">
    <location>
        <begin position="384"/>
        <end position="627"/>
    </location>
</feature>
<keyword evidence="1" id="KW-0812">Transmembrane</keyword>
<sequence>MEVRGPVIWMFLMCCIFGHLIVSHKNDLVEAKSFSKSEDLEIEKRLQTINKPAVKIIKTIDGEIYGCVDFFKQPAFDHPSMKNHTYHYKMRLIWKEMRERETNNTAFGYLWENGVGCPIGTVPMQRVTKDDLLRLDSFGDNHKPCGSWNTTTYDPNNVVHYNQHRFAVARTKNIGRRFNGATMELCITAPKVKPTQFSASRLHIQMGRDFLQAGLTVNPVLYKDKQPRTFVYTDSNGNSCYNTNCNVGIVLIRHDIALAKSLSKVEDLEIEKRLRTINKPAVKIIKSIDGERYGCVDFFKQPAFDHPSMKNHTYHYKMRPIWKGMRERKTNNTNFGYLWENGVGCPIGTVPIQRVTKEDLLRLDSFGDNHKPRGSWNYTTDDSNSNNQKHFAVARTVGSDKRFNGATMDLCLTAPKVRLNQYSASRLHIQIGNDFLQTGFTVNPTLYKDSKPRTFVYTKSGEKSCYNSYCDVGMILVRQDIPLGMALSPVSVRGARTTHYGVFGLIKDQINGNWWLQFGNAAEEIGFWPSSRFHQSSGNLVEWGGEVYSASLPSPQMGFGYFVDGQMRYDAYIKQISVIDGNKIDRKVAYTEKFVDDTRGYQVIDKYNIPGYSILGHIMFYGGPGNL</sequence>
<dbReference type="Pfam" id="PF14365">
    <property type="entry name" value="Neprosin_AP"/>
    <property type="match status" value="2"/>
</dbReference>
<dbReference type="EMBL" id="LR881469">
    <property type="protein sequence ID" value="CAD5327963.1"/>
    <property type="molecule type" value="Genomic_DNA"/>
</dbReference>
<organism evidence="3 4">
    <name type="scientific">Arabidopsis thaliana</name>
    <name type="common">Mouse-ear cress</name>
    <dbReference type="NCBI Taxonomy" id="3702"/>
    <lineage>
        <taxon>Eukaryota</taxon>
        <taxon>Viridiplantae</taxon>
        <taxon>Streptophyta</taxon>
        <taxon>Embryophyta</taxon>
        <taxon>Tracheophyta</taxon>
        <taxon>Spermatophyta</taxon>
        <taxon>Magnoliopsida</taxon>
        <taxon>eudicotyledons</taxon>
        <taxon>Gunneridae</taxon>
        <taxon>Pentapetalae</taxon>
        <taxon>rosids</taxon>
        <taxon>malvids</taxon>
        <taxon>Brassicales</taxon>
        <taxon>Brassicaceae</taxon>
        <taxon>Camelineae</taxon>
        <taxon>Arabidopsis</taxon>
    </lineage>
</organism>
<name>A0A7G2F2J5_ARATH</name>
<dbReference type="PROSITE" id="PS52045">
    <property type="entry name" value="NEPROSIN_PEP_CD"/>
    <property type="match status" value="2"/>
</dbReference>
<evidence type="ECO:0000313" key="3">
    <source>
        <dbReference type="EMBL" id="CAD5327963.1"/>
    </source>
</evidence>
<evidence type="ECO:0000256" key="1">
    <source>
        <dbReference type="SAM" id="Phobius"/>
    </source>
</evidence>
<dbReference type="AlphaFoldDB" id="A0A7G2F2J5"/>
<gene>
    <name evidence="3" type="ORF">AT9943_LOCUS15642</name>
</gene>
<feature type="domain" description="Neprosin PEP catalytic" evidence="2">
    <location>
        <begin position="158"/>
        <end position="263"/>
    </location>
</feature>
<keyword evidence="1" id="KW-0472">Membrane</keyword>
<keyword evidence="1" id="KW-1133">Transmembrane helix</keyword>
<accession>A0A7G2F2J5</accession>
<dbReference type="PANTHER" id="PTHR31589:SF176">
    <property type="entry name" value="NEPROSIN ACTIVATION PEPTIDE DOMAIN-CONTAINING PROTEIN-RELATED"/>
    <property type="match status" value="1"/>
</dbReference>